<dbReference type="RefSeq" id="WP_285664421.1">
    <property type="nucleotide sequence ID" value="NZ_BSTX01000002.1"/>
</dbReference>
<sequence length="94" mass="10030">MSHTITTPEADQGVQREPRAFPLRLGMANLGLFAALLPPVLVTMALKIEAVAPAAKERGLAMVLAAGAFGVLVANPLVGRLSDRTRSRSGRRRR</sequence>
<evidence type="ECO:0000313" key="3">
    <source>
        <dbReference type="Proteomes" id="UP001165079"/>
    </source>
</evidence>
<keyword evidence="1" id="KW-1133">Transmembrane helix</keyword>
<gene>
    <name evidence="2" type="ORF">Afil01_41070</name>
</gene>
<dbReference type="Proteomes" id="UP001165079">
    <property type="component" value="Unassembled WGS sequence"/>
</dbReference>
<comment type="caution">
    <text evidence="2">The sequence shown here is derived from an EMBL/GenBank/DDBJ whole genome shotgun (WGS) entry which is preliminary data.</text>
</comment>
<evidence type="ECO:0000313" key="2">
    <source>
        <dbReference type="EMBL" id="GLZ79300.1"/>
    </source>
</evidence>
<feature type="transmembrane region" description="Helical" evidence="1">
    <location>
        <begin position="60"/>
        <end position="78"/>
    </location>
</feature>
<name>A0A9W6SLT3_9ACTN</name>
<evidence type="ECO:0000256" key="1">
    <source>
        <dbReference type="SAM" id="Phobius"/>
    </source>
</evidence>
<dbReference type="AlphaFoldDB" id="A0A9W6SLT3"/>
<dbReference type="EMBL" id="BSTX01000002">
    <property type="protein sequence ID" value="GLZ79300.1"/>
    <property type="molecule type" value="Genomic_DNA"/>
</dbReference>
<proteinExistence type="predicted"/>
<evidence type="ECO:0008006" key="4">
    <source>
        <dbReference type="Google" id="ProtNLM"/>
    </source>
</evidence>
<protein>
    <recommendedName>
        <fullName evidence="4">MFS transporter</fullName>
    </recommendedName>
</protein>
<keyword evidence="1" id="KW-0812">Transmembrane</keyword>
<feature type="transmembrane region" description="Helical" evidence="1">
    <location>
        <begin position="25"/>
        <end position="48"/>
    </location>
</feature>
<keyword evidence="3" id="KW-1185">Reference proteome</keyword>
<reference evidence="2" key="1">
    <citation type="submission" date="2023-03" db="EMBL/GenBank/DDBJ databases">
        <title>Actinorhabdospora filicis NBRC 111898.</title>
        <authorList>
            <person name="Ichikawa N."/>
            <person name="Sato H."/>
            <person name="Tonouchi N."/>
        </authorList>
    </citation>
    <scope>NUCLEOTIDE SEQUENCE</scope>
    <source>
        <strain evidence="2">NBRC 111898</strain>
    </source>
</reference>
<keyword evidence="1" id="KW-0472">Membrane</keyword>
<organism evidence="2 3">
    <name type="scientific">Actinorhabdospora filicis</name>
    <dbReference type="NCBI Taxonomy" id="1785913"/>
    <lineage>
        <taxon>Bacteria</taxon>
        <taxon>Bacillati</taxon>
        <taxon>Actinomycetota</taxon>
        <taxon>Actinomycetes</taxon>
        <taxon>Micromonosporales</taxon>
        <taxon>Micromonosporaceae</taxon>
        <taxon>Actinorhabdospora</taxon>
    </lineage>
</organism>
<accession>A0A9W6SLT3</accession>